<evidence type="ECO:0000313" key="2">
    <source>
        <dbReference type="EMBL" id="MBG8556311.1"/>
    </source>
</evidence>
<dbReference type="InterPro" id="IPR001387">
    <property type="entry name" value="Cro/C1-type_HTH"/>
</dbReference>
<evidence type="ECO:0000259" key="1">
    <source>
        <dbReference type="PROSITE" id="PS50943"/>
    </source>
</evidence>
<gene>
    <name evidence="2" type="ORF">I5L79_22385</name>
</gene>
<accession>A0ABS0L8B4</accession>
<dbReference type="Gene3D" id="1.10.260.40">
    <property type="entry name" value="lambda repressor-like DNA-binding domains"/>
    <property type="match status" value="1"/>
</dbReference>
<organism evidence="2 3">
    <name type="scientific">Hymenobacter guriensis</name>
    <dbReference type="NCBI Taxonomy" id="2793065"/>
    <lineage>
        <taxon>Bacteria</taxon>
        <taxon>Pseudomonadati</taxon>
        <taxon>Bacteroidota</taxon>
        <taxon>Cytophagia</taxon>
        <taxon>Cytophagales</taxon>
        <taxon>Hymenobacteraceae</taxon>
        <taxon>Hymenobacter</taxon>
    </lineage>
</organism>
<proteinExistence type="predicted"/>
<dbReference type="PROSITE" id="PS50943">
    <property type="entry name" value="HTH_CROC1"/>
    <property type="match status" value="1"/>
</dbReference>
<dbReference type="SMART" id="SM00530">
    <property type="entry name" value="HTH_XRE"/>
    <property type="match status" value="1"/>
</dbReference>
<dbReference type="Proteomes" id="UP000601099">
    <property type="component" value="Unassembled WGS sequence"/>
</dbReference>
<feature type="domain" description="HTH cro/C1-type" evidence="1">
    <location>
        <begin position="7"/>
        <end position="61"/>
    </location>
</feature>
<sequence length="254" mass="28877">MNPHRQVRLLRQKQGITQQQIADHLCMSRPAFNKLENGKTGMAVEMLQRIARFLHVPVSQLLQAMPEPASTAWTDIDLMLETTYYYLSETKFKFVAYDELTPAHLALLATKGFASREAYEDTPLGGRLYAYGPHQVTELMFYTFGMSTLFEQDLVHSQEWKQRYQLFKQARAAGLTEPEPEVDEQEYFVVFHIGLEMPDGTEASVQLAQRDIPDGMDEHEALERLILKAGALDGYIGAFSLTGYDPFSEIVTSL</sequence>
<name>A0ABS0L8B4_9BACT</name>
<dbReference type="InterPro" id="IPR010982">
    <property type="entry name" value="Lambda_DNA-bd_dom_sf"/>
</dbReference>
<comment type="caution">
    <text evidence="2">The sequence shown here is derived from an EMBL/GenBank/DDBJ whole genome shotgun (WGS) entry which is preliminary data.</text>
</comment>
<evidence type="ECO:0000313" key="3">
    <source>
        <dbReference type="Proteomes" id="UP000601099"/>
    </source>
</evidence>
<dbReference type="EMBL" id="JADWYK010000023">
    <property type="protein sequence ID" value="MBG8556311.1"/>
    <property type="molecule type" value="Genomic_DNA"/>
</dbReference>
<keyword evidence="3" id="KW-1185">Reference proteome</keyword>
<dbReference type="CDD" id="cd00093">
    <property type="entry name" value="HTH_XRE"/>
    <property type="match status" value="1"/>
</dbReference>
<protein>
    <submittedName>
        <fullName evidence="2">Helix-turn-helix transcriptional regulator</fullName>
    </submittedName>
</protein>
<reference evidence="2 3" key="1">
    <citation type="submission" date="2020-11" db="EMBL/GenBank/DDBJ databases">
        <title>Hymenobacter sp.</title>
        <authorList>
            <person name="Kim M.K."/>
        </authorList>
    </citation>
    <scope>NUCLEOTIDE SEQUENCE [LARGE SCALE GENOMIC DNA]</scope>
    <source>
        <strain evidence="2 3">BT594</strain>
    </source>
</reference>
<dbReference type="Pfam" id="PF01381">
    <property type="entry name" value="HTH_3"/>
    <property type="match status" value="1"/>
</dbReference>
<dbReference type="SUPFAM" id="SSF47413">
    <property type="entry name" value="lambda repressor-like DNA-binding domains"/>
    <property type="match status" value="1"/>
</dbReference>
<dbReference type="RefSeq" id="WP_196957329.1">
    <property type="nucleotide sequence ID" value="NZ_JADWYK010000023.1"/>
</dbReference>